<dbReference type="AlphaFoldDB" id="A0A9R1W165"/>
<sequence>MAKERNKIFKKEVKVVVRARVMRAMQFPKWIANLVLVKKADGTKIMYVDFTDLNKACPKDNYPLPEIEQKIESLGGYRWKSFLDTYKGYHQVKMTKVDEDKKPFHTEKGTFCYTKMPFELRSIGETYQRKFLGHIITETGIEANPKKVESLLKTTTPQTVKEVQSLNGKLAALWRFLAKSADQTIPFSKTLKTFIGRKDILWLDDAEEALHKLKQSLKQLPPLASSLKVEVLMVYLSASHEAVSAMLVVKRGTKQVPVGLGV</sequence>
<dbReference type="InterPro" id="IPR043502">
    <property type="entry name" value="DNA/RNA_pol_sf"/>
</dbReference>
<dbReference type="InterPro" id="IPR053134">
    <property type="entry name" value="RNA-dir_DNA_polymerase"/>
</dbReference>
<evidence type="ECO:0000313" key="1">
    <source>
        <dbReference type="EMBL" id="KAJ0214088.1"/>
    </source>
</evidence>
<evidence type="ECO:0000313" key="2">
    <source>
        <dbReference type="Proteomes" id="UP000235145"/>
    </source>
</evidence>
<dbReference type="Gene3D" id="3.30.70.270">
    <property type="match status" value="1"/>
</dbReference>
<proteinExistence type="predicted"/>
<dbReference type="PANTHER" id="PTHR24559:SF444">
    <property type="entry name" value="REVERSE TRANSCRIPTASE DOMAIN-CONTAINING PROTEIN"/>
    <property type="match status" value="1"/>
</dbReference>
<evidence type="ECO:0008006" key="3">
    <source>
        <dbReference type="Google" id="ProtNLM"/>
    </source>
</evidence>
<protein>
    <recommendedName>
        <fullName evidence="3">Reverse transcriptase domain-containing protein</fullName>
    </recommendedName>
</protein>
<dbReference type="EMBL" id="NBSK02000004">
    <property type="protein sequence ID" value="KAJ0214088.1"/>
    <property type="molecule type" value="Genomic_DNA"/>
</dbReference>
<dbReference type="PANTHER" id="PTHR24559">
    <property type="entry name" value="TRANSPOSON TY3-I GAG-POL POLYPROTEIN"/>
    <property type="match status" value="1"/>
</dbReference>
<name>A0A9R1W165_LACSA</name>
<dbReference type="SUPFAM" id="SSF56672">
    <property type="entry name" value="DNA/RNA polymerases"/>
    <property type="match status" value="1"/>
</dbReference>
<gene>
    <name evidence="1" type="ORF">LSAT_V11C400203700</name>
</gene>
<comment type="caution">
    <text evidence="1">The sequence shown here is derived from an EMBL/GenBank/DDBJ whole genome shotgun (WGS) entry which is preliminary data.</text>
</comment>
<organism evidence="1 2">
    <name type="scientific">Lactuca sativa</name>
    <name type="common">Garden lettuce</name>
    <dbReference type="NCBI Taxonomy" id="4236"/>
    <lineage>
        <taxon>Eukaryota</taxon>
        <taxon>Viridiplantae</taxon>
        <taxon>Streptophyta</taxon>
        <taxon>Embryophyta</taxon>
        <taxon>Tracheophyta</taxon>
        <taxon>Spermatophyta</taxon>
        <taxon>Magnoliopsida</taxon>
        <taxon>eudicotyledons</taxon>
        <taxon>Gunneridae</taxon>
        <taxon>Pentapetalae</taxon>
        <taxon>asterids</taxon>
        <taxon>campanulids</taxon>
        <taxon>Asterales</taxon>
        <taxon>Asteraceae</taxon>
        <taxon>Cichorioideae</taxon>
        <taxon>Cichorieae</taxon>
        <taxon>Lactucinae</taxon>
        <taxon>Lactuca</taxon>
    </lineage>
</organism>
<dbReference type="Proteomes" id="UP000235145">
    <property type="component" value="Unassembled WGS sequence"/>
</dbReference>
<dbReference type="Gene3D" id="3.10.10.10">
    <property type="entry name" value="HIV Type 1 Reverse Transcriptase, subunit A, domain 1"/>
    <property type="match status" value="1"/>
</dbReference>
<accession>A0A9R1W165</accession>
<keyword evidence="2" id="KW-1185">Reference proteome</keyword>
<dbReference type="CDD" id="cd01647">
    <property type="entry name" value="RT_LTR"/>
    <property type="match status" value="1"/>
</dbReference>
<reference evidence="1 2" key="1">
    <citation type="journal article" date="2017" name="Nat. Commun.">
        <title>Genome assembly with in vitro proximity ligation data and whole-genome triplication in lettuce.</title>
        <authorList>
            <person name="Reyes-Chin-Wo S."/>
            <person name="Wang Z."/>
            <person name="Yang X."/>
            <person name="Kozik A."/>
            <person name="Arikit S."/>
            <person name="Song C."/>
            <person name="Xia L."/>
            <person name="Froenicke L."/>
            <person name="Lavelle D.O."/>
            <person name="Truco M.J."/>
            <person name="Xia R."/>
            <person name="Zhu S."/>
            <person name="Xu C."/>
            <person name="Xu H."/>
            <person name="Xu X."/>
            <person name="Cox K."/>
            <person name="Korf I."/>
            <person name="Meyers B.C."/>
            <person name="Michelmore R.W."/>
        </authorList>
    </citation>
    <scope>NUCLEOTIDE SEQUENCE [LARGE SCALE GENOMIC DNA]</scope>
    <source>
        <strain evidence="2">cv. Salinas</strain>
        <tissue evidence="1">Seedlings</tissue>
    </source>
</reference>
<dbReference type="InterPro" id="IPR043128">
    <property type="entry name" value="Rev_trsase/Diguanyl_cyclase"/>
</dbReference>